<reference evidence="1 2" key="1">
    <citation type="submission" date="2017-05" db="EMBL/GenBank/DDBJ databases">
        <authorList>
            <person name="Song R."/>
            <person name="Chenine A.L."/>
            <person name="Ruprecht R.M."/>
        </authorList>
    </citation>
    <scope>NUCLEOTIDE SEQUENCE [LARGE SCALE GENOMIC DNA]</scope>
    <source>
        <strain evidence="1 2">CECT 8898</strain>
    </source>
</reference>
<evidence type="ECO:0000313" key="2">
    <source>
        <dbReference type="Proteomes" id="UP000207598"/>
    </source>
</evidence>
<dbReference type="AlphaFoldDB" id="A0A238L595"/>
<accession>A0A238L595</accession>
<protein>
    <recommendedName>
        <fullName evidence="3">Sulfotransferase domain protein</fullName>
    </recommendedName>
</protein>
<dbReference type="InterPro" id="IPR027417">
    <property type="entry name" value="P-loop_NTPase"/>
</dbReference>
<dbReference type="Gene3D" id="3.40.50.300">
    <property type="entry name" value="P-loop containing nucleotide triphosphate hydrolases"/>
    <property type="match status" value="1"/>
</dbReference>
<evidence type="ECO:0000313" key="1">
    <source>
        <dbReference type="EMBL" id="SMX50020.1"/>
    </source>
</evidence>
<dbReference type="SUPFAM" id="SSF52540">
    <property type="entry name" value="P-loop containing nucleoside triphosphate hydrolases"/>
    <property type="match status" value="1"/>
</dbReference>
<evidence type="ECO:0008006" key="3">
    <source>
        <dbReference type="Google" id="ProtNLM"/>
    </source>
</evidence>
<organism evidence="1 2">
    <name type="scientific">Maliponia aquimaris</name>
    <dbReference type="NCBI Taxonomy" id="1673631"/>
    <lineage>
        <taxon>Bacteria</taxon>
        <taxon>Pseudomonadati</taxon>
        <taxon>Pseudomonadota</taxon>
        <taxon>Alphaproteobacteria</taxon>
        <taxon>Rhodobacterales</taxon>
        <taxon>Paracoccaceae</taxon>
        <taxon>Maliponia</taxon>
    </lineage>
</organism>
<dbReference type="EMBL" id="FXYF01000019">
    <property type="protein sequence ID" value="SMX50020.1"/>
    <property type="molecule type" value="Genomic_DNA"/>
</dbReference>
<gene>
    <name evidence="1" type="ORF">MAA8898_04553</name>
</gene>
<sequence length="312" mass="34442">MTRDRPACLTISGSGRSGTTILSVLLTQAPGVFNIGQLRDVLAGWAEDAPCTCGESLTGCAVWGEVRRRALPDHAAADMTQADAALRRFMAEAAALSDWNAPEGLAHLAPAHRGALDTLAALLRALYAVSGARVLVDSSKSPEFALACHLTGAVDLHVLNLARDPRAVAVSWARKKPGKITQRLDAWGQRQRRLARWRETEGLHHRSLRYEDFTETPQQALRDVLHWVGEDLPPGLFDDTRTAQVSWANQHLFPPSNETVLAEKRTRVAVRAPTDWRAPRHWPLHLRALIRSFPQGPAYVLRIGRSDRKPTP</sequence>
<dbReference type="Proteomes" id="UP000207598">
    <property type="component" value="Unassembled WGS sequence"/>
</dbReference>
<name>A0A238L595_9RHOB</name>
<dbReference type="Pfam" id="PF13469">
    <property type="entry name" value="Sulfotransfer_3"/>
    <property type="match status" value="1"/>
</dbReference>
<proteinExistence type="predicted"/>
<keyword evidence="2" id="KW-1185">Reference proteome</keyword>